<proteinExistence type="predicted"/>
<dbReference type="EMBL" id="JAFFPU010000038">
    <property type="protein sequence ID" value="MBM9577718.1"/>
    <property type="molecule type" value="Genomic_DNA"/>
</dbReference>
<evidence type="ECO:0008006" key="4">
    <source>
        <dbReference type="Google" id="ProtNLM"/>
    </source>
</evidence>
<gene>
    <name evidence="1" type="ORF">JWG45_11115</name>
    <name evidence="2" type="ORF">JWG45_11200</name>
</gene>
<comment type="caution">
    <text evidence="2">The sequence shown here is derived from an EMBL/GenBank/DDBJ whole genome shotgun (WGS) entry which is preliminary data.</text>
</comment>
<dbReference type="RefSeq" id="WP_205279817.1">
    <property type="nucleotide sequence ID" value="NZ_JAFFPU010000038.1"/>
</dbReference>
<accession>A0ABS2UDV9</accession>
<reference evidence="2 3" key="1">
    <citation type="submission" date="2021-02" db="EMBL/GenBank/DDBJ databases">
        <title>Leptospira ainlahdjerensis sp. nov., Leptospira ainazelensis sp. nov., Leptospira abararensis sp. nov. and Leptospira chreensis sp. nov., four new species isolated from water sources in Algeria.</title>
        <authorList>
            <person name="Amara Korba A."/>
            <person name="Kainiu M."/>
            <person name="Vincent A.T."/>
            <person name="Mariet J.-F."/>
            <person name="Veyrier F.J."/>
            <person name="Goarant C."/>
            <person name="Picardeau M."/>
        </authorList>
    </citation>
    <scope>NUCLEOTIDE SEQUENCE [LARGE SCALE GENOMIC DNA]</scope>
    <source>
        <strain evidence="2 3">201903070</strain>
    </source>
</reference>
<evidence type="ECO:0000313" key="1">
    <source>
        <dbReference type="EMBL" id="MBM9577702.1"/>
    </source>
</evidence>
<dbReference type="NCBIfam" id="NF047530">
    <property type="entry name" value="SrpBC"/>
    <property type="match status" value="1"/>
</dbReference>
<dbReference type="EMBL" id="JAFFPU010000038">
    <property type="protein sequence ID" value="MBM9577702.1"/>
    <property type="molecule type" value="Genomic_DNA"/>
</dbReference>
<dbReference type="Proteomes" id="UP000724686">
    <property type="component" value="Unassembled WGS sequence"/>
</dbReference>
<protein>
    <recommendedName>
        <fullName evidence="4">Lipoprotein</fullName>
    </recommendedName>
</protein>
<sequence length="241" mass="25337">MLLKKTISLILLTFLFSYCDGKSGNDDSMKNFALLMALTSPKDQGVSGLYSALNLRDTGNGGGAGAYSNGAVSPLAVVSQSMKCPKGGSMDLSGDVVITPVGAGVITMQLNGAKSIYTSCSFSAPALDGSSNSNVSVLLEGELLQDATMTQTTDPTSTTSLYKVSASGTQRIRSSNYKVNGFLYPTFDVTFTRNNAKLSIENANDIDKAVVNIDETVRVTGTVGTETVDSTYSYKGSYKLK</sequence>
<evidence type="ECO:0000313" key="3">
    <source>
        <dbReference type="Proteomes" id="UP000724686"/>
    </source>
</evidence>
<keyword evidence="3" id="KW-1185">Reference proteome</keyword>
<organism evidence="2 3">
    <name type="scientific">Leptospira ainlahdjerensis</name>
    <dbReference type="NCBI Taxonomy" id="2810033"/>
    <lineage>
        <taxon>Bacteria</taxon>
        <taxon>Pseudomonadati</taxon>
        <taxon>Spirochaetota</taxon>
        <taxon>Spirochaetia</taxon>
        <taxon>Leptospirales</taxon>
        <taxon>Leptospiraceae</taxon>
        <taxon>Leptospira</taxon>
    </lineage>
</organism>
<name>A0ABS2UDV9_9LEPT</name>
<evidence type="ECO:0000313" key="2">
    <source>
        <dbReference type="EMBL" id="MBM9577718.1"/>
    </source>
</evidence>